<dbReference type="Pfam" id="PF17950">
    <property type="entry name" value="SpmSyn_N"/>
    <property type="match status" value="1"/>
</dbReference>
<dbReference type="AlphaFoldDB" id="A0A8J2NGV6"/>
<dbReference type="InterPro" id="IPR040900">
    <property type="entry name" value="SpmSyn_N"/>
</dbReference>
<feature type="domain" description="Spermine synthase N-terminal" evidence="1">
    <location>
        <begin position="29"/>
        <end position="87"/>
    </location>
</feature>
<proteinExistence type="predicted"/>
<reference evidence="2" key="1">
    <citation type="submission" date="2021-06" db="EMBL/GenBank/DDBJ databases">
        <authorList>
            <person name="Hodson N. C."/>
            <person name="Mongue J. A."/>
            <person name="Jaron S. K."/>
        </authorList>
    </citation>
    <scope>NUCLEOTIDE SEQUENCE</scope>
</reference>
<evidence type="ECO:0000313" key="3">
    <source>
        <dbReference type="Proteomes" id="UP000708208"/>
    </source>
</evidence>
<protein>
    <recommendedName>
        <fullName evidence="1">Spermine synthase N-terminal domain-containing protein</fullName>
    </recommendedName>
</protein>
<dbReference type="EMBL" id="CAJVCH010008267">
    <property type="protein sequence ID" value="CAG7662982.1"/>
    <property type="molecule type" value="Genomic_DNA"/>
</dbReference>
<accession>A0A8J2NGV6</accession>
<sequence>MSANTILLDFSVDTTNLTEEGIQSIESDVVKTLESQLKSESLQNLTKSEIPSGGHMAVFLGPRGSVITIRVYPNGLVTVNIDYYLEEGKIPLLTLE</sequence>
<keyword evidence="3" id="KW-1185">Reference proteome</keyword>
<feature type="non-terminal residue" evidence="2">
    <location>
        <position position="1"/>
    </location>
</feature>
<dbReference type="OrthoDB" id="5953636at2759"/>
<evidence type="ECO:0000259" key="1">
    <source>
        <dbReference type="Pfam" id="PF17950"/>
    </source>
</evidence>
<gene>
    <name evidence="2" type="ORF">AFUS01_LOCUS1475</name>
</gene>
<comment type="caution">
    <text evidence="2">The sequence shown here is derived from an EMBL/GenBank/DDBJ whole genome shotgun (WGS) entry which is preliminary data.</text>
</comment>
<evidence type="ECO:0000313" key="2">
    <source>
        <dbReference type="EMBL" id="CAG7662982.1"/>
    </source>
</evidence>
<organism evidence="2 3">
    <name type="scientific">Allacma fusca</name>
    <dbReference type="NCBI Taxonomy" id="39272"/>
    <lineage>
        <taxon>Eukaryota</taxon>
        <taxon>Metazoa</taxon>
        <taxon>Ecdysozoa</taxon>
        <taxon>Arthropoda</taxon>
        <taxon>Hexapoda</taxon>
        <taxon>Collembola</taxon>
        <taxon>Symphypleona</taxon>
        <taxon>Sminthuridae</taxon>
        <taxon>Allacma</taxon>
    </lineage>
</organism>
<name>A0A8J2NGV6_9HEXA</name>
<dbReference type="Proteomes" id="UP000708208">
    <property type="component" value="Unassembled WGS sequence"/>
</dbReference>